<dbReference type="InterPro" id="IPR002711">
    <property type="entry name" value="HNH"/>
</dbReference>
<dbReference type="SUPFAM" id="SSF57863">
    <property type="entry name" value="ArfGap/RecO-like zinc finger"/>
    <property type="match status" value="1"/>
</dbReference>
<dbReference type="GO" id="GO:0003676">
    <property type="term" value="F:nucleic acid binding"/>
    <property type="evidence" value="ECO:0007669"/>
    <property type="project" value="InterPro"/>
</dbReference>
<dbReference type="GO" id="GO:0004519">
    <property type="term" value="F:endonuclease activity"/>
    <property type="evidence" value="ECO:0007669"/>
    <property type="project" value="UniProtKB-KW"/>
</dbReference>
<evidence type="ECO:0000313" key="3">
    <source>
        <dbReference type="Proteomes" id="UP000762703"/>
    </source>
</evidence>
<dbReference type="EMBL" id="SUTE01000015">
    <property type="protein sequence ID" value="MBE6504545.1"/>
    <property type="molecule type" value="Genomic_DNA"/>
</dbReference>
<dbReference type="CDD" id="cd00085">
    <property type="entry name" value="HNHc"/>
    <property type="match status" value="1"/>
</dbReference>
<organism evidence="2 3">
    <name type="scientific">Methanobrevibacter millerae</name>
    <dbReference type="NCBI Taxonomy" id="230361"/>
    <lineage>
        <taxon>Archaea</taxon>
        <taxon>Methanobacteriati</taxon>
        <taxon>Methanobacteriota</taxon>
        <taxon>Methanomada group</taxon>
        <taxon>Methanobacteria</taxon>
        <taxon>Methanobacteriales</taxon>
        <taxon>Methanobacteriaceae</taxon>
        <taxon>Methanobrevibacter</taxon>
    </lineage>
</organism>
<dbReference type="GO" id="GO:0008270">
    <property type="term" value="F:zinc ion binding"/>
    <property type="evidence" value="ECO:0007669"/>
    <property type="project" value="InterPro"/>
</dbReference>
<feature type="domain" description="HNH" evidence="1">
    <location>
        <begin position="30"/>
        <end position="74"/>
    </location>
</feature>
<name>A0A8T3VDP0_9EURY</name>
<protein>
    <submittedName>
        <fullName evidence="2">HNH endonuclease</fullName>
    </submittedName>
</protein>
<dbReference type="Gene3D" id="1.10.30.50">
    <property type="match status" value="1"/>
</dbReference>
<evidence type="ECO:0000259" key="1">
    <source>
        <dbReference type="Pfam" id="PF01844"/>
    </source>
</evidence>
<keyword evidence="2" id="KW-0540">Nuclease</keyword>
<sequence>MISYEKVHPAQAYWKLKAWARDLLCEHDRCVICGSENNLEVHHIIKCDRKNPLYFSLDNGVVICHSCHSMYHRKYSQINPHTFVRFSQNYSLKLKRKTGLKK</sequence>
<dbReference type="AlphaFoldDB" id="A0A8T3VDP0"/>
<accession>A0A8T3VDP0</accession>
<dbReference type="Proteomes" id="UP000762703">
    <property type="component" value="Unassembled WGS sequence"/>
</dbReference>
<comment type="caution">
    <text evidence="2">The sequence shown here is derived from an EMBL/GenBank/DDBJ whole genome shotgun (WGS) entry which is preliminary data.</text>
</comment>
<dbReference type="InterPro" id="IPR003615">
    <property type="entry name" value="HNH_nuc"/>
</dbReference>
<keyword evidence="2" id="KW-0255">Endonuclease</keyword>
<proteinExistence type="predicted"/>
<dbReference type="Pfam" id="PF01844">
    <property type="entry name" value="HNH"/>
    <property type="match status" value="1"/>
</dbReference>
<gene>
    <name evidence="2" type="ORF">E7Z73_02200</name>
</gene>
<evidence type="ECO:0000313" key="2">
    <source>
        <dbReference type="EMBL" id="MBE6504545.1"/>
    </source>
</evidence>
<reference evidence="2" key="1">
    <citation type="submission" date="2019-04" db="EMBL/GenBank/DDBJ databases">
        <title>Evolution of Biomass-Degrading Anaerobic Consortia Revealed by Metagenomics.</title>
        <authorList>
            <person name="Peng X."/>
        </authorList>
    </citation>
    <scope>NUCLEOTIDE SEQUENCE</scope>
    <source>
        <strain evidence="2">SIG12</strain>
    </source>
</reference>
<dbReference type="InterPro" id="IPR037278">
    <property type="entry name" value="ARFGAP/RecO"/>
</dbReference>
<keyword evidence="2" id="KW-0378">Hydrolase</keyword>